<feature type="region of interest" description="Disordered" evidence="1">
    <location>
        <begin position="115"/>
        <end position="157"/>
    </location>
</feature>
<dbReference type="OrthoDB" id="468587at2"/>
<evidence type="ECO:0000256" key="1">
    <source>
        <dbReference type="SAM" id="MobiDB-lite"/>
    </source>
</evidence>
<accession>A0A563VYG4</accession>
<reference evidence="2 3" key="1">
    <citation type="submission" date="2019-01" db="EMBL/GenBank/DDBJ databases">
        <authorList>
            <person name="Brito A."/>
        </authorList>
    </citation>
    <scope>NUCLEOTIDE SEQUENCE [LARGE SCALE GENOMIC DNA]</scope>
    <source>
        <strain evidence="2">1</strain>
    </source>
</reference>
<name>A0A563VYG4_9CYAN</name>
<dbReference type="RefSeq" id="WP_144866260.1">
    <property type="nucleotide sequence ID" value="NZ_LR213805.1"/>
</dbReference>
<feature type="region of interest" description="Disordered" evidence="1">
    <location>
        <begin position="66"/>
        <end position="92"/>
    </location>
</feature>
<proteinExistence type="predicted"/>
<dbReference type="Proteomes" id="UP000320055">
    <property type="component" value="Unassembled WGS sequence"/>
</dbReference>
<sequence>MLGKLINFGKKNKFYLEVGENASLADKVEAVATKVKEETKEVKQAVTESQAVQEIKSETKQIAEEAKSKVATVAAKSEKTKPAPEKTPAPAVIDTSYSEEPFWVKLMYKTSQQKEAEQSAEKTFATDYLISKPKSRRRPGGSLDKFKTMARQSRVKF</sequence>
<dbReference type="EMBL" id="CAACVJ010000390">
    <property type="protein sequence ID" value="VEP16456.1"/>
    <property type="molecule type" value="Genomic_DNA"/>
</dbReference>
<keyword evidence="3" id="KW-1185">Reference proteome</keyword>
<dbReference type="AlphaFoldDB" id="A0A563VYG4"/>
<protein>
    <submittedName>
        <fullName evidence="2">Uncharacterized protein</fullName>
    </submittedName>
</protein>
<evidence type="ECO:0000313" key="3">
    <source>
        <dbReference type="Proteomes" id="UP000320055"/>
    </source>
</evidence>
<organism evidence="2 3">
    <name type="scientific">Hyella patelloides LEGE 07179</name>
    <dbReference type="NCBI Taxonomy" id="945734"/>
    <lineage>
        <taxon>Bacteria</taxon>
        <taxon>Bacillati</taxon>
        <taxon>Cyanobacteriota</taxon>
        <taxon>Cyanophyceae</taxon>
        <taxon>Pleurocapsales</taxon>
        <taxon>Hyellaceae</taxon>
        <taxon>Hyella</taxon>
    </lineage>
</organism>
<gene>
    <name evidence="2" type="ORF">H1P_450034</name>
</gene>
<evidence type="ECO:0000313" key="2">
    <source>
        <dbReference type="EMBL" id="VEP16456.1"/>
    </source>
</evidence>